<evidence type="ECO:0000313" key="3">
    <source>
        <dbReference type="Proteomes" id="UP000198553"/>
    </source>
</evidence>
<feature type="transmembrane region" description="Helical" evidence="1">
    <location>
        <begin position="6"/>
        <end position="25"/>
    </location>
</feature>
<gene>
    <name evidence="2" type="ORF">SAMN05192533_108186</name>
</gene>
<keyword evidence="3" id="KW-1185">Reference proteome</keyword>
<reference evidence="3" key="1">
    <citation type="submission" date="2016-10" db="EMBL/GenBank/DDBJ databases">
        <authorList>
            <person name="Varghese N."/>
            <person name="Submissions S."/>
        </authorList>
    </citation>
    <scope>NUCLEOTIDE SEQUENCE [LARGE SCALE GENOMIC DNA]</scope>
    <source>
        <strain evidence="3">B48,IBRC-M 10115,DSM 25386,CECT 8001</strain>
    </source>
</reference>
<proteinExistence type="predicted"/>
<keyword evidence="1" id="KW-0812">Transmembrane</keyword>
<protein>
    <submittedName>
        <fullName evidence="2">Uncharacterized protein</fullName>
    </submittedName>
</protein>
<evidence type="ECO:0000313" key="2">
    <source>
        <dbReference type="EMBL" id="SEN05645.1"/>
    </source>
</evidence>
<dbReference type="Proteomes" id="UP000198553">
    <property type="component" value="Unassembled WGS sequence"/>
</dbReference>
<accession>A0A1H8DEW4</accession>
<feature type="transmembrane region" description="Helical" evidence="1">
    <location>
        <begin position="102"/>
        <end position="120"/>
    </location>
</feature>
<dbReference type="AlphaFoldDB" id="A0A1H8DEW4"/>
<dbReference type="EMBL" id="FOBW01000008">
    <property type="protein sequence ID" value="SEN05645.1"/>
    <property type="molecule type" value="Genomic_DNA"/>
</dbReference>
<feature type="transmembrane region" description="Helical" evidence="1">
    <location>
        <begin position="74"/>
        <end position="96"/>
    </location>
</feature>
<name>A0A1H8DEW4_9BACI</name>
<keyword evidence="1" id="KW-0472">Membrane</keyword>
<organism evidence="2 3">
    <name type="scientific">Mesobacillus persicus</name>
    <dbReference type="NCBI Taxonomy" id="930146"/>
    <lineage>
        <taxon>Bacteria</taxon>
        <taxon>Bacillati</taxon>
        <taxon>Bacillota</taxon>
        <taxon>Bacilli</taxon>
        <taxon>Bacillales</taxon>
        <taxon>Bacillaceae</taxon>
        <taxon>Mesobacillus</taxon>
    </lineage>
</organism>
<dbReference type="STRING" id="930146.SAMN05192533_108186"/>
<evidence type="ECO:0000256" key="1">
    <source>
        <dbReference type="SAM" id="Phobius"/>
    </source>
</evidence>
<dbReference type="OrthoDB" id="378663at2"/>
<sequence length="247" mass="29447">MDKQMVVSAIVLFILLDLFIFYLFVKYKQGKLDRNPFISIVVKETKIMYYAFFRWKRKKEPVELSFSLVKNSSYFWLFVALMHEQVIEMVFLHIYLKKVDPSYAYIITGLHIYSIFYIMGDYNWVRNTPIRVKDDRIEIKIGARREISFNISDIKQIQRAKLKYNNSEGLVHEKGVFHATAFPRVLTRIFGISDELKHEIIFHHPIHYKGYFGLKKQVDKALIYIEDSQHFVSSLEKKMTSYEVVEC</sequence>
<keyword evidence="1" id="KW-1133">Transmembrane helix</keyword>
<dbReference type="RefSeq" id="WP_090746138.1">
    <property type="nucleotide sequence ID" value="NZ_FOBW01000008.1"/>
</dbReference>